<reference evidence="5 6" key="1">
    <citation type="journal article" date="2015" name="Genome Announc.">
        <title>Expanding the biotechnology potential of lactobacilli through comparative genomics of 213 strains and associated genera.</title>
        <authorList>
            <person name="Sun Z."/>
            <person name="Harris H.M."/>
            <person name="McCann A."/>
            <person name="Guo C."/>
            <person name="Argimon S."/>
            <person name="Zhang W."/>
            <person name="Yang X."/>
            <person name="Jeffery I.B."/>
            <person name="Cooney J.C."/>
            <person name="Kagawa T.F."/>
            <person name="Liu W."/>
            <person name="Song Y."/>
            <person name="Salvetti E."/>
            <person name="Wrobel A."/>
            <person name="Rasinkangas P."/>
            <person name="Parkhill J."/>
            <person name="Rea M.C."/>
            <person name="O'Sullivan O."/>
            <person name="Ritari J."/>
            <person name="Douillard F.P."/>
            <person name="Paul Ross R."/>
            <person name="Yang R."/>
            <person name="Briner A.E."/>
            <person name="Felis G.E."/>
            <person name="de Vos W.M."/>
            <person name="Barrangou R."/>
            <person name="Klaenhammer T.R."/>
            <person name="Caufield P.W."/>
            <person name="Cui Y."/>
            <person name="Zhang H."/>
            <person name="O'Toole P.W."/>
        </authorList>
    </citation>
    <scope>NUCLEOTIDE SEQUENCE [LARGE SCALE GENOMIC DNA]</scope>
    <source>
        <strain evidence="5 6">DSM 19972</strain>
    </source>
</reference>
<dbReference type="PROSITE" id="PS01183">
    <property type="entry name" value="UBIE_1"/>
    <property type="match status" value="1"/>
</dbReference>
<feature type="binding site" evidence="4">
    <location>
        <position position="80"/>
    </location>
    <ligand>
        <name>S-adenosyl-L-methionine</name>
        <dbReference type="ChEBI" id="CHEBI:59789"/>
    </ligand>
</feature>
<dbReference type="Proteomes" id="UP000051686">
    <property type="component" value="Unassembled WGS sequence"/>
</dbReference>
<keyword evidence="4" id="KW-0474">Menaquinone biosynthesis</keyword>
<dbReference type="Gene3D" id="3.40.50.150">
    <property type="entry name" value="Vaccinia Virus protein VP39"/>
    <property type="match status" value="1"/>
</dbReference>
<comment type="catalytic activity">
    <reaction evidence="4">
        <text>a 2-demethylmenaquinol + S-adenosyl-L-methionine = a menaquinol + S-adenosyl-L-homocysteine + H(+)</text>
        <dbReference type="Rhea" id="RHEA:42640"/>
        <dbReference type="Rhea" id="RHEA-COMP:9539"/>
        <dbReference type="Rhea" id="RHEA-COMP:9563"/>
        <dbReference type="ChEBI" id="CHEBI:15378"/>
        <dbReference type="ChEBI" id="CHEBI:18151"/>
        <dbReference type="ChEBI" id="CHEBI:55437"/>
        <dbReference type="ChEBI" id="CHEBI:57856"/>
        <dbReference type="ChEBI" id="CHEBI:59789"/>
        <dbReference type="EC" id="2.1.1.163"/>
    </reaction>
</comment>
<keyword evidence="6" id="KW-1185">Reference proteome</keyword>
<evidence type="ECO:0000256" key="4">
    <source>
        <dbReference type="HAMAP-Rule" id="MF_01813"/>
    </source>
</evidence>
<dbReference type="Pfam" id="PF01209">
    <property type="entry name" value="Ubie_methyltran"/>
    <property type="match status" value="1"/>
</dbReference>
<sequence length="257" mass="28890">MRFKKLTTLIHPAERLVLQLVLTNKTPEKQVNLLFDRVASNYDQMNDLISLGTQKKWREKTMETLKVKPGMNILDLCCGTGVWTIMLAHAAGMSGSVIGMDFSKEMLKVAERKIRDNQLEKSISLVHGNVMKLNYPDNHFNAVTIGFGLRNVPDANQVLREMLRVVKPGGVIASLETSHPTNRFIECGWKMYLQVMPILAKLKGNKYADYDYLHKTSEKFATPDQLKGMFIAAGAVDVSYRLFNLGAGALHIGYKKS</sequence>
<dbReference type="AlphaFoldDB" id="A0A0R1MBG1"/>
<evidence type="ECO:0000256" key="2">
    <source>
        <dbReference type="ARBA" id="ARBA00022679"/>
    </source>
</evidence>
<feature type="binding site" evidence="4">
    <location>
        <position position="101"/>
    </location>
    <ligand>
        <name>S-adenosyl-L-methionine</name>
        <dbReference type="ChEBI" id="CHEBI:59789"/>
    </ligand>
</feature>
<dbReference type="NCBIfam" id="NF001243">
    <property type="entry name" value="PRK00216.1-4"/>
    <property type="match status" value="1"/>
</dbReference>
<keyword evidence="1 4" id="KW-0489">Methyltransferase</keyword>
<dbReference type="STRING" id="1423777.FD46_GL000851"/>
<comment type="caution">
    <text evidence="5">The sequence shown here is derived from an EMBL/GenBank/DDBJ whole genome shotgun (WGS) entry which is preliminary data.</text>
</comment>
<evidence type="ECO:0000256" key="3">
    <source>
        <dbReference type="ARBA" id="ARBA00022691"/>
    </source>
</evidence>
<dbReference type="InterPro" id="IPR004033">
    <property type="entry name" value="UbiE/COQ5_MeTrFase"/>
</dbReference>
<dbReference type="PATRIC" id="fig|1423777.3.peg.875"/>
<dbReference type="InterPro" id="IPR029063">
    <property type="entry name" value="SAM-dependent_MTases_sf"/>
</dbReference>
<evidence type="ECO:0000256" key="1">
    <source>
        <dbReference type="ARBA" id="ARBA00022603"/>
    </source>
</evidence>
<comment type="similarity">
    <text evidence="4">Belongs to the class I-like SAM-binding methyltransferase superfamily. MenG/UbiE family.</text>
</comment>
<dbReference type="PANTHER" id="PTHR43591">
    <property type="entry name" value="METHYLTRANSFERASE"/>
    <property type="match status" value="1"/>
</dbReference>
<dbReference type="SUPFAM" id="SSF53335">
    <property type="entry name" value="S-adenosyl-L-methionine-dependent methyltransferases"/>
    <property type="match status" value="1"/>
</dbReference>
<name>A0A0R1MBG1_9LACO</name>
<dbReference type="GO" id="GO:0009234">
    <property type="term" value="P:menaquinone biosynthetic process"/>
    <property type="evidence" value="ECO:0007669"/>
    <property type="project" value="UniProtKB-UniRule"/>
</dbReference>
<dbReference type="InterPro" id="IPR023576">
    <property type="entry name" value="UbiE/COQ5_MeTrFase_CS"/>
</dbReference>
<comment type="function">
    <text evidence="4">Methyltransferase required for the conversion of demethylmenaquinol (DMKH2) to menaquinol (MKH2).</text>
</comment>
<feature type="binding site" evidence="4">
    <location>
        <begin position="129"/>
        <end position="130"/>
    </location>
    <ligand>
        <name>S-adenosyl-L-methionine</name>
        <dbReference type="ChEBI" id="CHEBI:59789"/>
    </ligand>
</feature>
<evidence type="ECO:0000313" key="6">
    <source>
        <dbReference type="Proteomes" id="UP000051686"/>
    </source>
</evidence>
<accession>A0A0R1MBG1</accession>
<organism evidence="5 6">
    <name type="scientific">Liquorilactobacillus oeni DSM 19972</name>
    <dbReference type="NCBI Taxonomy" id="1423777"/>
    <lineage>
        <taxon>Bacteria</taxon>
        <taxon>Bacillati</taxon>
        <taxon>Bacillota</taxon>
        <taxon>Bacilli</taxon>
        <taxon>Lactobacillales</taxon>
        <taxon>Lactobacillaceae</taxon>
        <taxon>Liquorilactobacillus</taxon>
    </lineage>
</organism>
<comment type="pathway">
    <text evidence="4">Quinol/quinone metabolism; menaquinone biosynthesis; menaquinol from 1,4-dihydroxy-2-naphthoate: step 2/2.</text>
</comment>
<dbReference type="NCBIfam" id="NF001244">
    <property type="entry name" value="PRK00216.1-5"/>
    <property type="match status" value="1"/>
</dbReference>
<dbReference type="GO" id="GO:0043770">
    <property type="term" value="F:demethylmenaquinone methyltransferase activity"/>
    <property type="evidence" value="ECO:0007669"/>
    <property type="project" value="UniProtKB-UniRule"/>
</dbReference>
<comment type="caution">
    <text evidence="4">Lacks conserved residue(s) required for the propagation of feature annotation.</text>
</comment>
<evidence type="ECO:0000313" key="5">
    <source>
        <dbReference type="EMBL" id="KRL05438.1"/>
    </source>
</evidence>
<dbReference type="GO" id="GO:0032259">
    <property type="term" value="P:methylation"/>
    <property type="evidence" value="ECO:0007669"/>
    <property type="project" value="UniProtKB-KW"/>
</dbReference>
<dbReference type="PROSITE" id="PS51608">
    <property type="entry name" value="SAM_MT_UBIE"/>
    <property type="match status" value="1"/>
</dbReference>
<dbReference type="EC" id="2.1.1.163" evidence="4"/>
<keyword evidence="2 4" id="KW-0808">Transferase</keyword>
<gene>
    <name evidence="4" type="primary">menG</name>
    <name evidence="5" type="ORF">FD46_GL000851</name>
</gene>
<dbReference type="PANTHER" id="PTHR43591:SF24">
    <property type="entry name" value="2-METHOXY-6-POLYPRENYL-1,4-BENZOQUINOL METHYLASE, MITOCHONDRIAL"/>
    <property type="match status" value="1"/>
</dbReference>
<keyword evidence="3 4" id="KW-0949">S-adenosyl-L-methionine</keyword>
<dbReference type="NCBIfam" id="TIGR01934">
    <property type="entry name" value="MenG_MenH_UbiE"/>
    <property type="match status" value="1"/>
</dbReference>
<protein>
    <recommendedName>
        <fullName evidence="4">Demethylmenaquinone methyltransferase</fullName>
        <ecNumber evidence="4">2.1.1.163</ecNumber>
    </recommendedName>
</protein>
<dbReference type="CDD" id="cd02440">
    <property type="entry name" value="AdoMet_MTases"/>
    <property type="match status" value="1"/>
</dbReference>
<dbReference type="EMBL" id="AZEH01000025">
    <property type="protein sequence ID" value="KRL05438.1"/>
    <property type="molecule type" value="Genomic_DNA"/>
</dbReference>
<dbReference type="HAMAP" id="MF_01813">
    <property type="entry name" value="MenG_UbiE_methyltr"/>
    <property type="match status" value="1"/>
</dbReference>
<dbReference type="PROSITE" id="PS01184">
    <property type="entry name" value="UBIE_2"/>
    <property type="match status" value="1"/>
</dbReference>
<proteinExistence type="inferred from homology"/>
<dbReference type="UniPathway" id="UPA00079">
    <property type="reaction ID" value="UER00169"/>
</dbReference>